<dbReference type="Proteomes" id="UP000515220">
    <property type="component" value="Chromosome"/>
</dbReference>
<dbReference type="AlphaFoldDB" id="A0A6S6PGG6"/>
<evidence type="ECO:0000313" key="1">
    <source>
        <dbReference type="EMBL" id="BCI65705.1"/>
    </source>
</evidence>
<organism evidence="1 2">
    <name type="scientific">Acetobacter aceti</name>
    <dbReference type="NCBI Taxonomy" id="435"/>
    <lineage>
        <taxon>Bacteria</taxon>
        <taxon>Pseudomonadati</taxon>
        <taxon>Pseudomonadota</taxon>
        <taxon>Alphaproteobacteria</taxon>
        <taxon>Acetobacterales</taxon>
        <taxon>Acetobacteraceae</taxon>
        <taxon>Acetobacter</taxon>
        <taxon>Acetobacter subgen. Acetobacter</taxon>
    </lineage>
</organism>
<name>A0A6S6PGG6_ACEAC</name>
<gene>
    <name evidence="1" type="ORF">AAJCM20276_03290</name>
</gene>
<protein>
    <submittedName>
        <fullName evidence="1">Uncharacterized protein</fullName>
    </submittedName>
</protein>
<sequence length="63" mass="6339">MRSGTSGISETMTPIVAERTFPKITARGVAKGLAGTPNARTADAPIGATMAALSIGIKINPAE</sequence>
<accession>A0A6S6PGG6</accession>
<evidence type="ECO:0000313" key="2">
    <source>
        <dbReference type="Proteomes" id="UP000515220"/>
    </source>
</evidence>
<dbReference type="EMBL" id="AP023326">
    <property type="protein sequence ID" value="BCI65705.1"/>
    <property type="molecule type" value="Genomic_DNA"/>
</dbReference>
<reference evidence="1 2" key="1">
    <citation type="submission" date="2020-07" db="EMBL/GenBank/DDBJ databases">
        <title>Complete Genome Sequence of an acetic acid bacterium, Acetobacter aceti JCM20276.</title>
        <authorList>
            <person name="Hirose Y."/>
            <person name="Mihara H."/>
        </authorList>
    </citation>
    <scope>NUCLEOTIDE SEQUENCE [LARGE SCALE GENOMIC DNA]</scope>
    <source>
        <strain evidence="1 2">JCM20276</strain>
    </source>
</reference>
<proteinExistence type="predicted"/>